<dbReference type="OrthoDB" id="5418867at2759"/>
<protein>
    <submittedName>
        <fullName evidence="2">Uncharacterized protein</fullName>
    </submittedName>
</protein>
<name>A0A8H3ETT0_9LECA</name>
<comment type="caution">
    <text evidence="2">The sequence shown here is derived from an EMBL/GenBank/DDBJ whole genome shotgun (WGS) entry which is preliminary data.</text>
</comment>
<accession>A0A8H3ETT0</accession>
<dbReference type="EMBL" id="CAJPDQ010000006">
    <property type="protein sequence ID" value="CAF9911535.1"/>
    <property type="molecule type" value="Genomic_DNA"/>
</dbReference>
<sequence length="154" mass="16776">MRWDAAANQTFFSLVLNTYSVEIDYNELAAKWPTTEGIEGPTPRALQEQVKKIRKNAAATTGKESKKSTGAGKKAFKTTSEGATVSKKRKPATDIEGSEASKKPKAGDKSQITTTTGYEYEHSHFDQAGTVSSRAYTHYGQATTGEFDLADEED</sequence>
<dbReference type="AlphaFoldDB" id="A0A8H3ETT0"/>
<feature type="region of interest" description="Disordered" evidence="1">
    <location>
        <begin position="51"/>
        <end position="121"/>
    </location>
</feature>
<evidence type="ECO:0000313" key="3">
    <source>
        <dbReference type="Proteomes" id="UP000664169"/>
    </source>
</evidence>
<gene>
    <name evidence="2" type="ORF">GOMPHAMPRED_007442</name>
</gene>
<feature type="compositionally biased region" description="Basic and acidic residues" evidence="1">
    <location>
        <begin position="99"/>
        <end position="108"/>
    </location>
</feature>
<proteinExistence type="predicted"/>
<evidence type="ECO:0000313" key="2">
    <source>
        <dbReference type="EMBL" id="CAF9911535.1"/>
    </source>
</evidence>
<organism evidence="2 3">
    <name type="scientific">Gomphillus americanus</name>
    <dbReference type="NCBI Taxonomy" id="1940652"/>
    <lineage>
        <taxon>Eukaryota</taxon>
        <taxon>Fungi</taxon>
        <taxon>Dikarya</taxon>
        <taxon>Ascomycota</taxon>
        <taxon>Pezizomycotina</taxon>
        <taxon>Lecanoromycetes</taxon>
        <taxon>OSLEUM clade</taxon>
        <taxon>Ostropomycetidae</taxon>
        <taxon>Ostropales</taxon>
        <taxon>Graphidaceae</taxon>
        <taxon>Gomphilloideae</taxon>
        <taxon>Gomphillus</taxon>
    </lineage>
</organism>
<keyword evidence="3" id="KW-1185">Reference proteome</keyword>
<dbReference type="Proteomes" id="UP000664169">
    <property type="component" value="Unassembled WGS sequence"/>
</dbReference>
<evidence type="ECO:0000256" key="1">
    <source>
        <dbReference type="SAM" id="MobiDB-lite"/>
    </source>
</evidence>
<reference evidence="2" key="1">
    <citation type="submission" date="2021-03" db="EMBL/GenBank/DDBJ databases">
        <authorList>
            <person name="Tagirdzhanova G."/>
        </authorList>
    </citation>
    <scope>NUCLEOTIDE SEQUENCE</scope>
</reference>